<dbReference type="Proteomes" id="UP000813462">
    <property type="component" value="Unassembled WGS sequence"/>
</dbReference>
<sequence length="71" mass="8123">MKRLLKMLVTWHTVMINSIRRWRPSFEASIKTRDLSMSRENSVKLQSAEARLADRKSSTMALGIEATAAML</sequence>
<organism evidence="1 2">
    <name type="scientific">Ziziphus jujuba var. spinosa</name>
    <dbReference type="NCBI Taxonomy" id="714518"/>
    <lineage>
        <taxon>Eukaryota</taxon>
        <taxon>Viridiplantae</taxon>
        <taxon>Streptophyta</taxon>
        <taxon>Embryophyta</taxon>
        <taxon>Tracheophyta</taxon>
        <taxon>Spermatophyta</taxon>
        <taxon>Magnoliopsida</taxon>
        <taxon>eudicotyledons</taxon>
        <taxon>Gunneridae</taxon>
        <taxon>Pentapetalae</taxon>
        <taxon>rosids</taxon>
        <taxon>fabids</taxon>
        <taxon>Rosales</taxon>
        <taxon>Rhamnaceae</taxon>
        <taxon>Paliureae</taxon>
        <taxon>Ziziphus</taxon>
    </lineage>
</organism>
<evidence type="ECO:0000313" key="2">
    <source>
        <dbReference type="Proteomes" id="UP000813462"/>
    </source>
</evidence>
<gene>
    <name evidence="1" type="ORF">FEM48_Zijuj11G0151900</name>
</gene>
<dbReference type="EMBL" id="JAEACU010000011">
    <property type="protein sequence ID" value="KAH7515020.1"/>
    <property type="molecule type" value="Genomic_DNA"/>
</dbReference>
<accession>A0A978UJN9</accession>
<reference evidence="1" key="1">
    <citation type="journal article" date="2021" name="Front. Plant Sci.">
        <title>Chromosome-Scale Genome Assembly for Chinese Sour Jujube and Insights Into Its Genome Evolution and Domestication Signature.</title>
        <authorList>
            <person name="Shen L.-Y."/>
            <person name="Luo H."/>
            <person name="Wang X.-L."/>
            <person name="Wang X.-M."/>
            <person name="Qiu X.-J."/>
            <person name="Liu H."/>
            <person name="Zhou S.-S."/>
            <person name="Jia K.-H."/>
            <person name="Nie S."/>
            <person name="Bao Y.-T."/>
            <person name="Zhang R.-G."/>
            <person name="Yun Q.-Z."/>
            <person name="Chai Y.-H."/>
            <person name="Lu J.-Y."/>
            <person name="Li Y."/>
            <person name="Zhao S.-W."/>
            <person name="Mao J.-F."/>
            <person name="Jia S.-G."/>
            <person name="Mao Y.-M."/>
        </authorList>
    </citation>
    <scope>NUCLEOTIDE SEQUENCE</scope>
    <source>
        <strain evidence="1">AT0</strain>
        <tissue evidence="1">Leaf</tissue>
    </source>
</reference>
<name>A0A978UJN9_ZIZJJ</name>
<evidence type="ECO:0000313" key="1">
    <source>
        <dbReference type="EMBL" id="KAH7515020.1"/>
    </source>
</evidence>
<protein>
    <submittedName>
        <fullName evidence="1">Uncharacterized protein</fullName>
    </submittedName>
</protein>
<proteinExistence type="predicted"/>
<comment type="caution">
    <text evidence="1">The sequence shown here is derived from an EMBL/GenBank/DDBJ whole genome shotgun (WGS) entry which is preliminary data.</text>
</comment>
<dbReference type="AlphaFoldDB" id="A0A978UJN9"/>